<evidence type="ECO:0000313" key="1">
    <source>
        <dbReference type="EMBL" id="KAI5060836.1"/>
    </source>
</evidence>
<comment type="caution">
    <text evidence="1">The sequence shown here is derived from an EMBL/GenBank/DDBJ whole genome shotgun (WGS) entry which is preliminary data.</text>
</comment>
<sequence>MLLQVHEANNAANLSFKDYLGFATTTEGELSDDDLDQYGFLEHYSLWDEMDVCMDSFPDVEDLGDSLDAFQYLSNTFFSFDEKMYSLMVNNLVGIVIMSLSILKAHDVRGMMNLKRWNRMRDDLSLCPIATSQQLYLQLKSSGLKIAYIEDWARIVRAAHCPSRHEKHLGVVATINAIKTEWCIDTRKHGISHDYIRDSVIACGCLLEEKAISHDVSSWPACSWSTTTSSTSIETTLSQVEPQLANIMIKHQTRLVLVRSTKKHGLSKWMQEYMCHRWGSIQRKGAHKRRDRKSKRRGCGFKVVIQHFEEFDKVIIKVQGEYAEHDWTAMLTEALRLQELKKVIFVQPYNPRADDECKRPFILVIQDEDMLEIAIRFSCHNSWAVDRQMSLGYRFMLQSCPTKLV</sequence>
<organism evidence="1 2">
    <name type="scientific">Adiantum capillus-veneris</name>
    <name type="common">Maidenhair fern</name>
    <dbReference type="NCBI Taxonomy" id="13818"/>
    <lineage>
        <taxon>Eukaryota</taxon>
        <taxon>Viridiplantae</taxon>
        <taxon>Streptophyta</taxon>
        <taxon>Embryophyta</taxon>
        <taxon>Tracheophyta</taxon>
        <taxon>Polypodiopsida</taxon>
        <taxon>Polypodiidae</taxon>
        <taxon>Polypodiales</taxon>
        <taxon>Pteridineae</taxon>
        <taxon>Pteridaceae</taxon>
        <taxon>Vittarioideae</taxon>
        <taxon>Adiantum</taxon>
    </lineage>
</organism>
<dbReference type="AlphaFoldDB" id="A0A9D4Z5T7"/>
<evidence type="ECO:0000313" key="2">
    <source>
        <dbReference type="Proteomes" id="UP000886520"/>
    </source>
</evidence>
<dbReference type="OrthoDB" id="2397870at2759"/>
<dbReference type="PANTHER" id="PTHR37745:SF1">
    <property type="entry name" value="EXPRESSED PROTEIN"/>
    <property type="match status" value="1"/>
</dbReference>
<proteinExistence type="predicted"/>
<dbReference type="PANTHER" id="PTHR37745">
    <property type="entry name" value="EXPRESSED PROTEIN"/>
    <property type="match status" value="1"/>
</dbReference>
<accession>A0A9D4Z5T7</accession>
<gene>
    <name evidence="1" type="ORF">GOP47_0023341</name>
</gene>
<dbReference type="Proteomes" id="UP000886520">
    <property type="component" value="Chromosome 23"/>
</dbReference>
<name>A0A9D4Z5T7_ADICA</name>
<keyword evidence="2" id="KW-1185">Reference proteome</keyword>
<protein>
    <submittedName>
        <fullName evidence="1">Uncharacterized protein</fullName>
    </submittedName>
</protein>
<reference evidence="1" key="1">
    <citation type="submission" date="2021-01" db="EMBL/GenBank/DDBJ databases">
        <title>Adiantum capillus-veneris genome.</title>
        <authorList>
            <person name="Fang Y."/>
            <person name="Liao Q."/>
        </authorList>
    </citation>
    <scope>NUCLEOTIDE SEQUENCE</scope>
    <source>
        <strain evidence="1">H3</strain>
        <tissue evidence="1">Leaf</tissue>
    </source>
</reference>
<dbReference type="EMBL" id="JABFUD020000023">
    <property type="protein sequence ID" value="KAI5060836.1"/>
    <property type="molecule type" value="Genomic_DNA"/>
</dbReference>